<dbReference type="EMBL" id="CP003344">
    <property type="protein sequence ID" value="AGA67702.1"/>
    <property type="molecule type" value="Genomic_DNA"/>
</dbReference>
<keyword evidence="3" id="KW-0813">Transport</keyword>
<dbReference type="Pfam" id="PF01899">
    <property type="entry name" value="MNHE"/>
    <property type="match status" value="1"/>
</dbReference>
<evidence type="ECO:0000256" key="7">
    <source>
        <dbReference type="ARBA" id="ARBA00023136"/>
    </source>
</evidence>
<name>L0F3E9_DESDL</name>
<dbReference type="OrthoDB" id="9800498at2"/>
<protein>
    <submittedName>
        <fullName evidence="9">Multisubunit Na+/H+ antiporter, MnhE subunit</fullName>
    </submittedName>
</protein>
<proteinExistence type="inferred from homology"/>
<evidence type="ECO:0000256" key="2">
    <source>
        <dbReference type="ARBA" id="ARBA00006228"/>
    </source>
</evidence>
<comment type="similarity">
    <text evidence="2">Belongs to the CPA3 antiporters (TC 2.A.63) subunit E family.</text>
</comment>
<keyword evidence="10" id="KW-1185">Reference proteome</keyword>
<dbReference type="PIRSF" id="PIRSF019239">
    <property type="entry name" value="MrpE"/>
    <property type="match status" value="1"/>
</dbReference>
<dbReference type="GO" id="GO:0005886">
    <property type="term" value="C:plasma membrane"/>
    <property type="evidence" value="ECO:0007669"/>
    <property type="project" value="UniProtKB-SubCell"/>
</dbReference>
<keyword evidence="5 8" id="KW-0812">Transmembrane</keyword>
<evidence type="ECO:0000313" key="9">
    <source>
        <dbReference type="EMBL" id="AGA67702.1"/>
    </source>
</evidence>
<dbReference type="STRING" id="871963.Desdi_0142"/>
<keyword evidence="7 8" id="KW-0472">Membrane</keyword>
<keyword evidence="4" id="KW-1003">Cell membrane</keyword>
<reference evidence="10" key="1">
    <citation type="submission" date="2012-02" db="EMBL/GenBank/DDBJ databases">
        <title>Complete sequence of Desulfitobacterium dichloroeliminans LMG P-21439.</title>
        <authorList>
            <person name="Lucas S."/>
            <person name="Han J."/>
            <person name="Lapidus A."/>
            <person name="Cheng J.-F."/>
            <person name="Goodwin L."/>
            <person name="Pitluck S."/>
            <person name="Peters L."/>
            <person name="Ovchinnikova G."/>
            <person name="Teshima H."/>
            <person name="Detter J.C."/>
            <person name="Han C."/>
            <person name="Tapia R."/>
            <person name="Land M."/>
            <person name="Hauser L."/>
            <person name="Kyrpides N."/>
            <person name="Ivanova N."/>
            <person name="Pagani I."/>
            <person name="Kruse T."/>
            <person name="de Vos W.M."/>
            <person name="Boon N."/>
            <person name="Smidt H."/>
            <person name="Woyke T."/>
        </authorList>
    </citation>
    <scope>NUCLEOTIDE SEQUENCE [LARGE SCALE GENOMIC DNA]</scope>
    <source>
        <strain evidence="10">LMG P-21439 / DCA1</strain>
    </source>
</reference>
<comment type="subcellular location">
    <subcellularLocation>
        <location evidence="1">Cell membrane</location>
        <topology evidence="1">Multi-pass membrane protein</topology>
    </subcellularLocation>
</comment>
<dbReference type="RefSeq" id="WP_015260709.1">
    <property type="nucleotide sequence ID" value="NC_019903.1"/>
</dbReference>
<evidence type="ECO:0000256" key="6">
    <source>
        <dbReference type="ARBA" id="ARBA00022989"/>
    </source>
</evidence>
<dbReference type="AlphaFoldDB" id="L0F3E9"/>
<accession>L0F3E9</accession>
<dbReference type="HOGENOM" id="CLU_086615_3_2_9"/>
<dbReference type="KEGG" id="ddl:Desdi_0142"/>
<dbReference type="PANTHER" id="PTHR34584:SF1">
    <property type="entry name" value="NA(+)_H(+) ANTIPORTER SUBUNIT E1"/>
    <property type="match status" value="1"/>
</dbReference>
<organism evidence="9 10">
    <name type="scientific">Desulfitobacterium dichloroeliminans (strain LMG P-21439 / DCA1)</name>
    <dbReference type="NCBI Taxonomy" id="871963"/>
    <lineage>
        <taxon>Bacteria</taxon>
        <taxon>Bacillati</taxon>
        <taxon>Bacillota</taxon>
        <taxon>Clostridia</taxon>
        <taxon>Eubacteriales</taxon>
        <taxon>Desulfitobacteriaceae</taxon>
        <taxon>Desulfitobacterium</taxon>
    </lineage>
</organism>
<feature type="transmembrane region" description="Helical" evidence="8">
    <location>
        <begin position="21"/>
        <end position="40"/>
    </location>
</feature>
<evidence type="ECO:0000256" key="8">
    <source>
        <dbReference type="SAM" id="Phobius"/>
    </source>
</evidence>
<gene>
    <name evidence="9" type="ordered locus">Desdi_0142</name>
</gene>
<keyword evidence="6 8" id="KW-1133">Transmembrane helix</keyword>
<dbReference type="InterPro" id="IPR002758">
    <property type="entry name" value="Cation_antiport_E"/>
</dbReference>
<feature type="transmembrane region" description="Helical" evidence="8">
    <location>
        <begin position="60"/>
        <end position="80"/>
    </location>
</feature>
<dbReference type="eggNOG" id="COG1863">
    <property type="taxonomic scope" value="Bacteria"/>
</dbReference>
<dbReference type="Proteomes" id="UP000010797">
    <property type="component" value="Chromosome"/>
</dbReference>
<evidence type="ECO:0000256" key="1">
    <source>
        <dbReference type="ARBA" id="ARBA00004651"/>
    </source>
</evidence>
<keyword evidence="3" id="KW-0050">Antiport</keyword>
<dbReference type="PANTHER" id="PTHR34584">
    <property type="entry name" value="NA(+)/H(+) ANTIPORTER SUBUNIT E1"/>
    <property type="match status" value="1"/>
</dbReference>
<evidence type="ECO:0000256" key="5">
    <source>
        <dbReference type="ARBA" id="ARBA00022692"/>
    </source>
</evidence>
<dbReference type="GO" id="GO:0008324">
    <property type="term" value="F:monoatomic cation transmembrane transporter activity"/>
    <property type="evidence" value="ECO:0007669"/>
    <property type="project" value="InterPro"/>
</dbReference>
<evidence type="ECO:0000256" key="3">
    <source>
        <dbReference type="ARBA" id="ARBA00022449"/>
    </source>
</evidence>
<evidence type="ECO:0000256" key="4">
    <source>
        <dbReference type="ARBA" id="ARBA00022475"/>
    </source>
</evidence>
<dbReference type="GO" id="GO:0015297">
    <property type="term" value="F:antiporter activity"/>
    <property type="evidence" value="ECO:0007669"/>
    <property type="project" value="UniProtKB-KW"/>
</dbReference>
<evidence type="ECO:0000313" key="10">
    <source>
        <dbReference type="Proteomes" id="UP000010797"/>
    </source>
</evidence>
<sequence>MAIQLLLNIFTAFLWMFFRDAWSGADFFLGYLVGLSLIFIMKRFFRTPFYLIKLWAMAKFLYVAIWEIFSSSIFVLKLVLKPRMNFRPGIFALHTQLEGAGEVTLLSLLITLTPGSVVLEVSPDGKILYIHAMDLANVKDTVLKSIHALEKAIMEVTRDV</sequence>